<evidence type="ECO:0000256" key="3">
    <source>
        <dbReference type="PROSITE-ProRule" id="PRU10007"/>
    </source>
</evidence>
<dbReference type="FunFam" id="3.40.605.10:FF:000063">
    <property type="entry name" value="Succinate-semialdehyde dehydrogenase, mitochondrial"/>
    <property type="match status" value="1"/>
</dbReference>
<dbReference type="PATRIC" id="fig|56193.3.peg.3045"/>
<comment type="caution">
    <text evidence="6">The sequence shown here is derived from an EMBL/GenBank/DDBJ whole genome shotgun (WGS) entry which is preliminary data.</text>
</comment>
<dbReference type="AlphaFoldDB" id="A0A0M3AN58"/>
<dbReference type="PROSITE" id="PS00687">
    <property type="entry name" value="ALDEHYDE_DEHYDR_GLU"/>
    <property type="match status" value="1"/>
</dbReference>
<dbReference type="InterPro" id="IPR015590">
    <property type="entry name" value="Aldehyde_DH_dom"/>
</dbReference>
<evidence type="ECO:0000313" key="6">
    <source>
        <dbReference type="EMBL" id="KKW91597.1"/>
    </source>
</evidence>
<evidence type="ECO:0000259" key="5">
    <source>
        <dbReference type="Pfam" id="PF00171"/>
    </source>
</evidence>
<name>A0A0M3AN58_9SPHN</name>
<dbReference type="GO" id="GO:0009450">
    <property type="term" value="P:gamma-aminobutyric acid catabolic process"/>
    <property type="evidence" value="ECO:0007669"/>
    <property type="project" value="TreeGrafter"/>
</dbReference>
<dbReference type="InterPro" id="IPR016163">
    <property type="entry name" value="Ald_DH_C"/>
</dbReference>
<organism evidence="6 7">
    <name type="scientific">Sphingobium chungbukense</name>
    <dbReference type="NCBI Taxonomy" id="56193"/>
    <lineage>
        <taxon>Bacteria</taxon>
        <taxon>Pseudomonadati</taxon>
        <taxon>Pseudomonadota</taxon>
        <taxon>Alphaproteobacteria</taxon>
        <taxon>Sphingomonadales</taxon>
        <taxon>Sphingomonadaceae</taxon>
        <taxon>Sphingobium</taxon>
    </lineage>
</organism>
<dbReference type="EMBL" id="LBIC01000006">
    <property type="protein sequence ID" value="KKW91597.1"/>
    <property type="molecule type" value="Genomic_DNA"/>
</dbReference>
<feature type="active site" evidence="3">
    <location>
        <position position="267"/>
    </location>
</feature>
<dbReference type="SUPFAM" id="SSF53720">
    <property type="entry name" value="ALDH-like"/>
    <property type="match status" value="1"/>
</dbReference>
<sequence>MSNDEPAAVAEREVSLLASLPSGLFIGGRWIKAVEGRSFTVHDPATGAPLASAADASPLDAMDALAAADRAQKGWAGQSTRARSDILRHAFDLLIGRADDFALLISLEMGKSLKEARGEVAYAAEFLRWFSEEAAHVHGRYQVAPNGGLRHLISKRPVGPCLLITPWNFPLAMITRKVGPAVAAGCTMVLKPAELTPLTALLFASLMQEAGLPDGVLNVVTTTRSHDVMMPLLADKRLKKISFTGSTRVGRILLAAASANILRTSMELGGNAPFLVFEDADLDAAVEGAMQAKLRNIGQACTAANRFYVHETLAAEFTRRLHAKFSSLRMGRGAGGDDVVGPMISGKAREDVHRLVTEAIEDGATLITGGFVPGGPGNFYPPTIMCDIDPASRIASEEIFGPVAAISRFASEQEAIEQANATEYGLASYAYTRDLSRALRLQEQIEAGMLGINTGLISDPAAPFGGIKHSGLGSEGGVEGIEEYLTTHYAGIGQMEVA</sequence>
<dbReference type="InterPro" id="IPR050740">
    <property type="entry name" value="Aldehyde_DH_Superfamily"/>
</dbReference>
<dbReference type="RefSeq" id="WP_046764324.1">
    <property type="nucleotide sequence ID" value="NZ_LBIC01000006.1"/>
</dbReference>
<feature type="domain" description="Aldehyde dehydrogenase" evidence="5">
    <location>
        <begin position="30"/>
        <end position="487"/>
    </location>
</feature>
<evidence type="ECO:0000313" key="7">
    <source>
        <dbReference type="Proteomes" id="UP000033874"/>
    </source>
</evidence>
<dbReference type="FunFam" id="3.40.309.10:FF:000004">
    <property type="entry name" value="Succinate-semialdehyde dehydrogenase I"/>
    <property type="match status" value="1"/>
</dbReference>
<dbReference type="GO" id="GO:0004777">
    <property type="term" value="F:succinate-semialdehyde dehydrogenase (NAD+) activity"/>
    <property type="evidence" value="ECO:0007669"/>
    <property type="project" value="TreeGrafter"/>
</dbReference>
<dbReference type="Gene3D" id="3.40.309.10">
    <property type="entry name" value="Aldehyde Dehydrogenase, Chain A, domain 2"/>
    <property type="match status" value="1"/>
</dbReference>
<keyword evidence="7" id="KW-1185">Reference proteome</keyword>
<dbReference type="CDD" id="cd07103">
    <property type="entry name" value="ALDH_F5_SSADH_GabD"/>
    <property type="match status" value="1"/>
</dbReference>
<keyword evidence="2 4" id="KW-0560">Oxidoreductase</keyword>
<dbReference type="InterPro" id="IPR016162">
    <property type="entry name" value="Ald_DH_N"/>
</dbReference>
<evidence type="ECO:0000256" key="2">
    <source>
        <dbReference type="ARBA" id="ARBA00023002"/>
    </source>
</evidence>
<comment type="similarity">
    <text evidence="1 4">Belongs to the aldehyde dehydrogenase family.</text>
</comment>
<dbReference type="InterPro" id="IPR016161">
    <property type="entry name" value="Ald_DH/histidinol_DH"/>
</dbReference>
<dbReference type="Gene3D" id="3.40.605.10">
    <property type="entry name" value="Aldehyde Dehydrogenase, Chain A, domain 1"/>
    <property type="match status" value="1"/>
</dbReference>
<dbReference type="Pfam" id="PF00171">
    <property type="entry name" value="Aldedh"/>
    <property type="match status" value="1"/>
</dbReference>
<dbReference type="InterPro" id="IPR029510">
    <property type="entry name" value="Ald_DH_CS_GLU"/>
</dbReference>
<dbReference type="PANTHER" id="PTHR43353:SF5">
    <property type="entry name" value="SUCCINATE-SEMIALDEHYDE DEHYDROGENASE, MITOCHONDRIAL"/>
    <property type="match status" value="1"/>
</dbReference>
<proteinExistence type="inferred from homology"/>
<dbReference type="STRING" id="56193.YP76_14580"/>
<evidence type="ECO:0000256" key="4">
    <source>
        <dbReference type="RuleBase" id="RU003345"/>
    </source>
</evidence>
<dbReference type="PANTHER" id="PTHR43353">
    <property type="entry name" value="SUCCINATE-SEMIALDEHYDE DEHYDROGENASE, MITOCHONDRIAL"/>
    <property type="match status" value="1"/>
</dbReference>
<protein>
    <submittedName>
        <fullName evidence="6">Succinate-semialdehyde dehydrogenase</fullName>
    </submittedName>
</protein>
<reference evidence="6 7" key="1">
    <citation type="submission" date="2015-04" db="EMBL/GenBank/DDBJ databases">
        <title>Genome sequence of aromatic hydrocarbons-degrading Sphingobium chungbukense DJ77.</title>
        <authorList>
            <person name="Kim Y.-C."/>
            <person name="Chae J.-C."/>
        </authorList>
    </citation>
    <scope>NUCLEOTIDE SEQUENCE [LARGE SCALE GENOMIC DNA]</scope>
    <source>
        <strain evidence="6 7">DJ77</strain>
    </source>
</reference>
<accession>A0A0M3AN58</accession>
<gene>
    <name evidence="6" type="ORF">YP76_14580</name>
</gene>
<evidence type="ECO:0000256" key="1">
    <source>
        <dbReference type="ARBA" id="ARBA00009986"/>
    </source>
</evidence>
<dbReference type="Proteomes" id="UP000033874">
    <property type="component" value="Unassembled WGS sequence"/>
</dbReference>